<evidence type="ECO:0000256" key="1">
    <source>
        <dbReference type="SAM" id="Phobius"/>
    </source>
</evidence>
<feature type="transmembrane region" description="Helical" evidence="1">
    <location>
        <begin position="259"/>
        <end position="276"/>
    </location>
</feature>
<feature type="transmembrane region" description="Helical" evidence="1">
    <location>
        <begin position="350"/>
        <end position="368"/>
    </location>
</feature>
<dbReference type="OrthoDB" id="9808870at2"/>
<dbReference type="InterPro" id="IPR032809">
    <property type="entry name" value="Put_HupE_UreJ"/>
</dbReference>
<feature type="transmembrane region" description="Helical" evidence="1">
    <location>
        <begin position="314"/>
        <end position="338"/>
    </location>
</feature>
<dbReference type="Proteomes" id="UP000464524">
    <property type="component" value="Chromosome"/>
</dbReference>
<dbReference type="AlphaFoldDB" id="A0A857JFZ2"/>
<sequence>MKNNNMIKSLFMVLGLMISLPSLSHQLSTAYIIANLDDTGRIQGEWQVGLTDLELVLGLDADQNGQLTWGEVIARRVDIASYLAEHLKVQRDGLACVTQFAGIERLEDHADSVFAVTDFSAQCPLAGVLSVQYSAVFAKDDSHEVVVNISDDENTQSFVLDNAQRHIEVNLADGSAWVTFKEFVYQGIIHIWIGTDHILFLLALLLPCVLLREDGQWQRNPQLKNILSTTVWIISAFTLAHSVTLTATALGWLVPSSRWVEFGIAVSVLFAALNNVKPLILRLGWVTFAFGLLHGMGFAGVLGELGLPGDQKLLSILAFNLGVEIGQLAIVLVALPVLILLAKTVLYRRWLMPGASIGIALVALNWALERF</sequence>
<feature type="chain" id="PRO_5032742856" description="HupE / UreJ protein" evidence="2">
    <location>
        <begin position="25"/>
        <end position="371"/>
    </location>
</feature>
<dbReference type="InterPro" id="IPR018247">
    <property type="entry name" value="EF_Hand_1_Ca_BS"/>
</dbReference>
<reference evidence="3 4" key="1">
    <citation type="submission" date="2019-12" db="EMBL/GenBank/DDBJ databases">
        <title>Genome sequencing and assembly of endphytes of Porphyra tenera.</title>
        <authorList>
            <person name="Park J.M."/>
            <person name="Shin R."/>
            <person name="Jo S.H."/>
        </authorList>
    </citation>
    <scope>NUCLEOTIDE SEQUENCE [LARGE SCALE GENOMIC DNA]</scope>
    <source>
        <strain evidence="3 4">GPM4</strain>
    </source>
</reference>
<keyword evidence="1" id="KW-1133">Transmembrane helix</keyword>
<proteinExistence type="predicted"/>
<dbReference type="Pfam" id="PF13795">
    <property type="entry name" value="HupE_UreJ_2"/>
    <property type="match status" value="1"/>
</dbReference>
<evidence type="ECO:0000313" key="3">
    <source>
        <dbReference type="EMBL" id="QHJ10913.1"/>
    </source>
</evidence>
<dbReference type="EMBL" id="CP047656">
    <property type="protein sequence ID" value="QHJ10913.1"/>
    <property type="molecule type" value="Genomic_DNA"/>
</dbReference>
<feature type="signal peptide" evidence="2">
    <location>
        <begin position="1"/>
        <end position="24"/>
    </location>
</feature>
<organism evidence="3 4">
    <name type="scientific">Paraglaciecola mesophila</name>
    <dbReference type="NCBI Taxonomy" id="197222"/>
    <lineage>
        <taxon>Bacteria</taxon>
        <taxon>Pseudomonadati</taxon>
        <taxon>Pseudomonadota</taxon>
        <taxon>Gammaproteobacteria</taxon>
        <taxon>Alteromonadales</taxon>
        <taxon>Alteromonadaceae</taxon>
        <taxon>Paraglaciecola</taxon>
    </lineage>
</organism>
<gene>
    <name evidence="3" type="ORF">FX988_01135</name>
</gene>
<protein>
    <recommendedName>
        <fullName evidence="5">HupE / UreJ protein</fullName>
    </recommendedName>
</protein>
<evidence type="ECO:0008006" key="5">
    <source>
        <dbReference type="Google" id="ProtNLM"/>
    </source>
</evidence>
<feature type="transmembrane region" description="Helical" evidence="1">
    <location>
        <begin position="283"/>
        <end position="302"/>
    </location>
</feature>
<evidence type="ECO:0000313" key="4">
    <source>
        <dbReference type="Proteomes" id="UP000464524"/>
    </source>
</evidence>
<keyword evidence="2" id="KW-0732">Signal</keyword>
<dbReference type="KEGG" id="pmes:FX988_01135"/>
<evidence type="ECO:0000256" key="2">
    <source>
        <dbReference type="SAM" id="SignalP"/>
    </source>
</evidence>
<keyword evidence="4" id="KW-1185">Reference proteome</keyword>
<feature type="transmembrane region" description="Helical" evidence="1">
    <location>
        <begin position="231"/>
        <end position="253"/>
    </location>
</feature>
<dbReference type="RefSeq" id="WP_160178714.1">
    <property type="nucleotide sequence ID" value="NZ_CP047656.1"/>
</dbReference>
<keyword evidence="1" id="KW-0812">Transmembrane</keyword>
<keyword evidence="1" id="KW-0472">Membrane</keyword>
<dbReference type="PROSITE" id="PS00018">
    <property type="entry name" value="EF_HAND_1"/>
    <property type="match status" value="1"/>
</dbReference>
<name>A0A857JFZ2_9ALTE</name>
<accession>A0A857JFZ2</accession>
<feature type="transmembrane region" description="Helical" evidence="1">
    <location>
        <begin position="189"/>
        <end position="211"/>
    </location>
</feature>